<evidence type="ECO:0000256" key="3">
    <source>
        <dbReference type="ARBA" id="ARBA00025483"/>
    </source>
</evidence>
<dbReference type="EMBL" id="JAHLFG010000036">
    <property type="protein sequence ID" value="MBU3826525.1"/>
    <property type="molecule type" value="Genomic_DNA"/>
</dbReference>
<dbReference type="GO" id="GO:0006259">
    <property type="term" value="P:DNA metabolic process"/>
    <property type="evidence" value="ECO:0007669"/>
    <property type="project" value="UniProtKB-ARBA"/>
</dbReference>
<dbReference type="InterPro" id="IPR036397">
    <property type="entry name" value="RNaseH_sf"/>
</dbReference>
<dbReference type="GO" id="GO:0008408">
    <property type="term" value="F:3'-5' exonuclease activity"/>
    <property type="evidence" value="ECO:0007669"/>
    <property type="project" value="TreeGrafter"/>
</dbReference>
<evidence type="ECO:0000256" key="4">
    <source>
        <dbReference type="ARBA" id="ARBA00026073"/>
    </source>
</evidence>
<reference evidence="6" key="1">
    <citation type="journal article" date="2021" name="PeerJ">
        <title>Extensive microbial diversity within the chicken gut microbiome revealed by metagenomics and culture.</title>
        <authorList>
            <person name="Gilroy R."/>
            <person name="Ravi A."/>
            <person name="Getino M."/>
            <person name="Pursley I."/>
            <person name="Horton D.L."/>
            <person name="Alikhan N.F."/>
            <person name="Baker D."/>
            <person name="Gharbi K."/>
            <person name="Hall N."/>
            <person name="Watson M."/>
            <person name="Adriaenssens E.M."/>
            <person name="Foster-Nyarko E."/>
            <person name="Jarju S."/>
            <person name="Secka A."/>
            <person name="Antonio M."/>
            <person name="Oren A."/>
            <person name="Chaudhuri R.R."/>
            <person name="La Ragione R."/>
            <person name="Hildebrand F."/>
            <person name="Pallen M.J."/>
        </authorList>
    </citation>
    <scope>NUCLEOTIDE SEQUENCE</scope>
    <source>
        <strain evidence="6">687</strain>
    </source>
</reference>
<accession>A0A9E2KM10</accession>
<proteinExistence type="predicted"/>
<evidence type="ECO:0000256" key="1">
    <source>
        <dbReference type="ARBA" id="ARBA00022722"/>
    </source>
</evidence>
<dbReference type="CDD" id="cd06130">
    <property type="entry name" value="DNA_pol_III_epsilon_like"/>
    <property type="match status" value="1"/>
</dbReference>
<dbReference type="GO" id="GO:0005829">
    <property type="term" value="C:cytosol"/>
    <property type="evidence" value="ECO:0007669"/>
    <property type="project" value="TreeGrafter"/>
</dbReference>
<keyword evidence="2 6" id="KW-0378">Hydrolase</keyword>
<evidence type="ECO:0000256" key="2">
    <source>
        <dbReference type="ARBA" id="ARBA00022839"/>
    </source>
</evidence>
<dbReference type="SUPFAM" id="SSF53098">
    <property type="entry name" value="Ribonuclease H-like"/>
    <property type="match status" value="1"/>
</dbReference>
<protein>
    <submittedName>
        <fullName evidence="6">3'-5' exonuclease</fullName>
    </submittedName>
</protein>
<dbReference type="InterPro" id="IPR013520">
    <property type="entry name" value="Ribonucl_H"/>
</dbReference>
<keyword evidence="2 6" id="KW-0269">Exonuclease</keyword>
<keyword evidence="1" id="KW-0540">Nuclease</keyword>
<dbReference type="FunFam" id="3.30.420.10:FF:000045">
    <property type="entry name" value="3'-5' exonuclease DinG"/>
    <property type="match status" value="1"/>
</dbReference>
<dbReference type="SMART" id="SM00479">
    <property type="entry name" value="EXOIII"/>
    <property type="match status" value="1"/>
</dbReference>
<feature type="domain" description="Exonuclease" evidence="5">
    <location>
        <begin position="6"/>
        <end position="172"/>
    </location>
</feature>
<sequence length="173" mass="19416">MQTDLNFVALDFETANAMRSSVCSVGMVVVRHNCIVNTYYELIKPLPNYYQYWNTRVHGLTARDTDNAPTFAEIWPHMQELIGPLPLVAHNSPFDSSCLKAVLAAYQLPDPHYEFYCTLKAARRYFGAQLPNHKLDTVAAACGIDLSHHHHALDDARACAEIALKIVDFGKPL</sequence>
<dbReference type="InterPro" id="IPR012337">
    <property type="entry name" value="RNaseH-like_sf"/>
</dbReference>
<comment type="function">
    <text evidence="3">DNA polymerase III is a complex, multichain enzyme responsible for most of the replicative synthesis in bacteria. The epsilon subunit contain the editing function and is a proofreading 3'-5' exonuclease.</text>
</comment>
<dbReference type="Pfam" id="PF00929">
    <property type="entry name" value="RNase_T"/>
    <property type="match status" value="1"/>
</dbReference>
<comment type="caution">
    <text evidence="6">The sequence shown here is derived from an EMBL/GenBank/DDBJ whole genome shotgun (WGS) entry which is preliminary data.</text>
</comment>
<dbReference type="PANTHER" id="PTHR30231">
    <property type="entry name" value="DNA POLYMERASE III SUBUNIT EPSILON"/>
    <property type="match status" value="1"/>
</dbReference>
<dbReference type="AlphaFoldDB" id="A0A9E2KM10"/>
<gene>
    <name evidence="6" type="ORF">IAA31_03435</name>
</gene>
<name>A0A9E2KM10_9GAMM</name>
<organism evidence="6 7">
    <name type="scientific">Candidatus Anaerobiospirillum merdipullorum</name>
    <dbReference type="NCBI Taxonomy" id="2838450"/>
    <lineage>
        <taxon>Bacteria</taxon>
        <taxon>Pseudomonadati</taxon>
        <taxon>Pseudomonadota</taxon>
        <taxon>Gammaproteobacteria</taxon>
        <taxon>Aeromonadales</taxon>
        <taxon>Succinivibrionaceae</taxon>
        <taxon>Anaerobiospirillum</taxon>
    </lineage>
</organism>
<dbReference type="Proteomes" id="UP000824150">
    <property type="component" value="Unassembled WGS sequence"/>
</dbReference>
<evidence type="ECO:0000313" key="6">
    <source>
        <dbReference type="EMBL" id="MBU3826525.1"/>
    </source>
</evidence>
<evidence type="ECO:0000259" key="5">
    <source>
        <dbReference type="SMART" id="SM00479"/>
    </source>
</evidence>
<dbReference type="GO" id="GO:0003676">
    <property type="term" value="F:nucleic acid binding"/>
    <property type="evidence" value="ECO:0007669"/>
    <property type="project" value="InterPro"/>
</dbReference>
<dbReference type="PANTHER" id="PTHR30231:SF42">
    <property type="entry name" value="EXONUCLEASE"/>
    <property type="match status" value="1"/>
</dbReference>
<dbReference type="Gene3D" id="3.30.420.10">
    <property type="entry name" value="Ribonuclease H-like superfamily/Ribonuclease H"/>
    <property type="match status" value="1"/>
</dbReference>
<comment type="subunit">
    <text evidence="4">DNA polymerase III contains a core (composed of alpha, epsilon and theta chains) that associates with a tau subunit. This core dimerizes to form the POLIII' complex. PolIII' associates with the gamma complex (composed of gamma, delta, delta', psi and chi chains) and with the beta chain to form the complete DNA polymerase III complex.</text>
</comment>
<reference evidence="6" key="2">
    <citation type="submission" date="2021-04" db="EMBL/GenBank/DDBJ databases">
        <authorList>
            <person name="Gilroy R."/>
        </authorList>
    </citation>
    <scope>NUCLEOTIDE SEQUENCE</scope>
    <source>
        <strain evidence="6">687</strain>
    </source>
</reference>
<evidence type="ECO:0000313" key="7">
    <source>
        <dbReference type="Proteomes" id="UP000824150"/>
    </source>
</evidence>